<dbReference type="OrthoDB" id="7659889at2759"/>
<evidence type="ECO:0000313" key="1">
    <source>
        <dbReference type="EMBL" id="CAD5116551.1"/>
    </source>
</evidence>
<dbReference type="AlphaFoldDB" id="A0A7I8VLH7"/>
<comment type="caution">
    <text evidence="1">The sequence shown here is derived from an EMBL/GenBank/DDBJ whole genome shotgun (WGS) entry which is preliminary data.</text>
</comment>
<organism evidence="1 2">
    <name type="scientific">Dimorphilus gyrociliatus</name>
    <dbReference type="NCBI Taxonomy" id="2664684"/>
    <lineage>
        <taxon>Eukaryota</taxon>
        <taxon>Metazoa</taxon>
        <taxon>Spiralia</taxon>
        <taxon>Lophotrochozoa</taxon>
        <taxon>Annelida</taxon>
        <taxon>Polychaeta</taxon>
        <taxon>Polychaeta incertae sedis</taxon>
        <taxon>Dinophilidae</taxon>
        <taxon>Dimorphilus</taxon>
    </lineage>
</organism>
<dbReference type="EMBL" id="CAJFCJ010000006">
    <property type="protein sequence ID" value="CAD5116551.1"/>
    <property type="molecule type" value="Genomic_DNA"/>
</dbReference>
<gene>
    <name evidence="1" type="ORF">DGYR_LOCUS5160</name>
</gene>
<keyword evidence="2" id="KW-1185">Reference proteome</keyword>
<evidence type="ECO:0000313" key="2">
    <source>
        <dbReference type="Proteomes" id="UP000549394"/>
    </source>
</evidence>
<reference evidence="1 2" key="1">
    <citation type="submission" date="2020-08" db="EMBL/GenBank/DDBJ databases">
        <authorList>
            <person name="Hejnol A."/>
        </authorList>
    </citation>
    <scope>NUCLEOTIDE SEQUENCE [LARGE SCALE GENOMIC DNA]</scope>
</reference>
<proteinExistence type="predicted"/>
<dbReference type="Proteomes" id="UP000549394">
    <property type="component" value="Unassembled WGS sequence"/>
</dbReference>
<protein>
    <submittedName>
        <fullName evidence="1">DgyrCDS5429</fullName>
    </submittedName>
</protein>
<sequence length="180" mass="21224">MSSTGQTITIWLDVRRHYLGLENVNQIDVEDDLRCVELPYGCSTVEAQELIRDACNLPSTVILQLRNHRNSLIAINGRLTITSKYQPYILEAVRPYQNVKAKRRANKDQKRIDIFKKILNSYKIRLQTVEDKLPSCQERRNQKLLMELLEIDKQLNFLQKRFQDADRTTWSGMFKKTPLW</sequence>
<accession>A0A7I8VLH7</accession>
<name>A0A7I8VLH7_9ANNE</name>